<proteinExistence type="predicted"/>
<dbReference type="AlphaFoldDB" id="A0AAE0XSG5"/>
<gene>
    <name evidence="1" type="ORF">RRG08_023625</name>
</gene>
<name>A0AAE0XSG5_9GAST</name>
<dbReference type="Proteomes" id="UP001283361">
    <property type="component" value="Unassembled WGS sequence"/>
</dbReference>
<evidence type="ECO:0000313" key="1">
    <source>
        <dbReference type="EMBL" id="KAK3708216.1"/>
    </source>
</evidence>
<accession>A0AAE0XSG5</accession>
<sequence length="99" mass="11414">MEIEIHIKNYYEEYRNKMIPGKACLDVLRPAATSLNLIVQRHLFFGASNNDRQPHVTPNGAQTIQKSSLFSLFSESLLEGFIRASHIPMNRQKEEELQL</sequence>
<comment type="caution">
    <text evidence="1">The sequence shown here is derived from an EMBL/GenBank/DDBJ whole genome shotgun (WGS) entry which is preliminary data.</text>
</comment>
<dbReference type="EMBL" id="JAWDGP010007701">
    <property type="protein sequence ID" value="KAK3708216.1"/>
    <property type="molecule type" value="Genomic_DNA"/>
</dbReference>
<evidence type="ECO:0000313" key="2">
    <source>
        <dbReference type="Proteomes" id="UP001283361"/>
    </source>
</evidence>
<keyword evidence="2" id="KW-1185">Reference proteome</keyword>
<protein>
    <submittedName>
        <fullName evidence="1">Uncharacterized protein</fullName>
    </submittedName>
</protein>
<organism evidence="1 2">
    <name type="scientific">Elysia crispata</name>
    <name type="common">lettuce slug</name>
    <dbReference type="NCBI Taxonomy" id="231223"/>
    <lineage>
        <taxon>Eukaryota</taxon>
        <taxon>Metazoa</taxon>
        <taxon>Spiralia</taxon>
        <taxon>Lophotrochozoa</taxon>
        <taxon>Mollusca</taxon>
        <taxon>Gastropoda</taxon>
        <taxon>Heterobranchia</taxon>
        <taxon>Euthyneura</taxon>
        <taxon>Panpulmonata</taxon>
        <taxon>Sacoglossa</taxon>
        <taxon>Placobranchoidea</taxon>
        <taxon>Plakobranchidae</taxon>
        <taxon>Elysia</taxon>
    </lineage>
</organism>
<reference evidence="1" key="1">
    <citation type="journal article" date="2023" name="G3 (Bethesda)">
        <title>A reference genome for the long-term kleptoplast-retaining sea slug Elysia crispata morphotype clarki.</title>
        <authorList>
            <person name="Eastman K.E."/>
            <person name="Pendleton A.L."/>
            <person name="Shaikh M.A."/>
            <person name="Suttiyut T."/>
            <person name="Ogas R."/>
            <person name="Tomko P."/>
            <person name="Gavelis G."/>
            <person name="Widhalm J.R."/>
            <person name="Wisecaver J.H."/>
        </authorList>
    </citation>
    <scope>NUCLEOTIDE SEQUENCE</scope>
    <source>
        <strain evidence="1">ECLA1</strain>
    </source>
</reference>